<dbReference type="Proteomes" id="UP000316887">
    <property type="component" value="Unassembled WGS sequence"/>
</dbReference>
<dbReference type="PANTHER" id="PTHR11472">
    <property type="entry name" value="DNA REPAIR DEAD HELICASE RAD3/XP-D SUBFAMILY MEMBER"/>
    <property type="match status" value="1"/>
</dbReference>
<reference evidence="6 7" key="1">
    <citation type="submission" date="2019-06" db="EMBL/GenBank/DDBJ databases">
        <title>Genome sequencing of Zymomonas mobilis strains for genetic engineering and biofuel applications.</title>
        <authorList>
            <person name="Teravest M."/>
        </authorList>
    </citation>
    <scope>NUCLEOTIDE SEQUENCE [LARGE SCALE GENOMIC DNA]</scope>
    <source>
        <strain evidence="6 7">AN0101</strain>
    </source>
</reference>
<proteinExistence type="inferred from homology"/>
<dbReference type="PROSITE" id="PS51193">
    <property type="entry name" value="HELICASE_ATP_BIND_2"/>
    <property type="match status" value="1"/>
</dbReference>
<dbReference type="InterPro" id="IPR014013">
    <property type="entry name" value="Helic_SF1/SF2_ATP-bd_DinG/Rad3"/>
</dbReference>
<keyword evidence="2" id="KW-0378">Hydrolase</keyword>
<dbReference type="SMART" id="SM00491">
    <property type="entry name" value="HELICc2"/>
    <property type="match status" value="1"/>
</dbReference>
<dbReference type="InterPro" id="IPR027417">
    <property type="entry name" value="P-loop_NTPase"/>
</dbReference>
<dbReference type="Gene3D" id="3.40.50.300">
    <property type="entry name" value="P-loop containing nucleotide triphosphate hydrolases"/>
    <property type="match status" value="2"/>
</dbReference>
<dbReference type="SUPFAM" id="SSF52540">
    <property type="entry name" value="P-loop containing nucleoside triphosphate hydrolases"/>
    <property type="match status" value="1"/>
</dbReference>
<dbReference type="GO" id="GO:0006139">
    <property type="term" value="P:nucleobase-containing compound metabolic process"/>
    <property type="evidence" value="ECO:0007669"/>
    <property type="project" value="InterPro"/>
</dbReference>
<sequence length="906" mass="101243">MTDSLFSEDRIPPALHVTHAGIWMAFANGNIQSLDRSTALDLLQKTPLIILNTPMVASRLKVEDISGLDILELFAFVHPARFAVPTPAGLARYLNLDLPSDDMSAAQALHQITLKLLNVMADPTWVERSGAWDSAAALFRRQWSWSPFLEPYLKKPSHPEPWLFSRLPEWEEMPPRSPMRPVALSPEEGAESLEKILGQTAEARPEQRRYASHVSQIFNPRENEEEPHFLLAQAGTGIGKTLGYLAPASKWAEKSDGTVWISTYTKALQRQLGREAERIFPDAQQYRNLVAIRKGRENYLCLLNLEEALQNNFKYRTNILVQLIARWAAYSRDGDMIGGDLPGWLISLFRRNGALSLTDRRGECIYSACPHFRRCFIERAIRATKTARIVIANHALVMLLATGDKSEESNLGRLIFDEGHHVFESADATFASALTGREACELRRWLTGSGNRRRRKGLSEITGYDENIASAVEELKEAASLLPSDNWLKNLSEDRPLNAIEKLLLAIRNMVRARANKPAQGYSLESEIIDVDEAVAEAGGESQIAIHSLLDPIKQIGKRLEILLMESPDWLNSALRGKIEGLMNGLKRREMMLSNWLVLIGRLTGKSEVDFIDWLAIDRIDGREYDIGIHRHWIDPTYPLAQEVFKPSHGLLVTSATLGVSRQTSPDDDAENSEAVLSWEAAEKRSGAKHLGIPLLHFEAKSPFDYSHAAEVFIVNDIPKNNLAALSNGYVRLLEAAKGGALGLFSSIQRLRRVYAMIVDHLARQGLPLYAQHVDPMDTGTLVDIFRDDPHASLLGTDALRDGIDVPGQSLRLVIMEGLPWPRPTVAHAARRRAWGGWAYDDQIIRAKLAQGFGRLIRSQDDKGAFVLLSSAVPSRLLDAFPKGVKINRLSLEETTAMIAERCQLQ</sequence>
<dbReference type="RefSeq" id="WP_141919663.1">
    <property type="nucleotide sequence ID" value="NZ_VFOF01000001.1"/>
</dbReference>
<evidence type="ECO:0000259" key="5">
    <source>
        <dbReference type="PROSITE" id="PS51193"/>
    </source>
</evidence>
<evidence type="ECO:0000256" key="4">
    <source>
        <dbReference type="ARBA" id="ARBA00038058"/>
    </source>
</evidence>
<accession>A0A542W190</accession>
<comment type="similarity">
    <text evidence="4">Belongs to the helicase family. DinG subfamily.</text>
</comment>
<keyword evidence="1" id="KW-0547">Nucleotide-binding</keyword>
<feature type="domain" description="Helicase ATP-binding" evidence="5">
    <location>
        <begin position="193"/>
        <end position="471"/>
    </location>
</feature>
<dbReference type="GO" id="GO:0003676">
    <property type="term" value="F:nucleic acid binding"/>
    <property type="evidence" value="ECO:0007669"/>
    <property type="project" value="InterPro"/>
</dbReference>
<dbReference type="EMBL" id="VFOF01000001">
    <property type="protein sequence ID" value="TQL17309.1"/>
    <property type="molecule type" value="Genomic_DNA"/>
</dbReference>
<evidence type="ECO:0000256" key="3">
    <source>
        <dbReference type="ARBA" id="ARBA00022840"/>
    </source>
</evidence>
<dbReference type="GO" id="GO:0016818">
    <property type="term" value="F:hydrolase activity, acting on acid anhydrides, in phosphorus-containing anhydrides"/>
    <property type="evidence" value="ECO:0007669"/>
    <property type="project" value="InterPro"/>
</dbReference>
<dbReference type="AlphaFoldDB" id="A0A542W190"/>
<dbReference type="Pfam" id="PF13307">
    <property type="entry name" value="Helicase_C_2"/>
    <property type="match status" value="1"/>
</dbReference>
<organism evidence="6 7">
    <name type="scientific">Zymomonas mobilis</name>
    <dbReference type="NCBI Taxonomy" id="542"/>
    <lineage>
        <taxon>Bacteria</taxon>
        <taxon>Pseudomonadati</taxon>
        <taxon>Pseudomonadota</taxon>
        <taxon>Alphaproteobacteria</taxon>
        <taxon>Sphingomonadales</taxon>
        <taxon>Zymomonadaceae</taxon>
        <taxon>Zymomonas</taxon>
    </lineage>
</organism>
<name>A0A542W190_ZYMMB</name>
<gene>
    <name evidence="6" type="ORF">FBY58_0880</name>
</gene>
<protein>
    <submittedName>
        <fullName evidence="6">ATP-dependent DNA helicase DinG</fullName>
    </submittedName>
</protein>
<dbReference type="GO" id="GO:0005524">
    <property type="term" value="F:ATP binding"/>
    <property type="evidence" value="ECO:0007669"/>
    <property type="project" value="UniProtKB-KW"/>
</dbReference>
<dbReference type="InterPro" id="IPR045028">
    <property type="entry name" value="DinG/Rad3-like"/>
</dbReference>
<evidence type="ECO:0000313" key="7">
    <source>
        <dbReference type="Proteomes" id="UP000316887"/>
    </source>
</evidence>
<evidence type="ECO:0000256" key="1">
    <source>
        <dbReference type="ARBA" id="ARBA00022741"/>
    </source>
</evidence>
<dbReference type="InterPro" id="IPR006555">
    <property type="entry name" value="ATP-dep_Helicase_C"/>
</dbReference>
<keyword evidence="6" id="KW-0347">Helicase</keyword>
<comment type="caution">
    <text evidence="6">The sequence shown here is derived from an EMBL/GenBank/DDBJ whole genome shotgun (WGS) entry which is preliminary data.</text>
</comment>
<dbReference type="GO" id="GO:0003678">
    <property type="term" value="F:DNA helicase activity"/>
    <property type="evidence" value="ECO:0007669"/>
    <property type="project" value="TreeGrafter"/>
</dbReference>
<evidence type="ECO:0000256" key="2">
    <source>
        <dbReference type="ARBA" id="ARBA00022801"/>
    </source>
</evidence>
<evidence type="ECO:0000313" key="6">
    <source>
        <dbReference type="EMBL" id="TQL17309.1"/>
    </source>
</evidence>
<dbReference type="PANTHER" id="PTHR11472:SF34">
    <property type="entry name" value="REGULATOR OF TELOMERE ELONGATION HELICASE 1"/>
    <property type="match status" value="1"/>
</dbReference>
<dbReference type="OrthoDB" id="9805194at2"/>
<keyword evidence="3" id="KW-0067">ATP-binding</keyword>